<dbReference type="AlphaFoldDB" id="A1ZH33"/>
<reference evidence="1 2" key="1">
    <citation type="submission" date="2007-01" db="EMBL/GenBank/DDBJ databases">
        <authorList>
            <person name="Haygood M."/>
            <person name="Podell S."/>
            <person name="Anderson C."/>
            <person name="Hopkinson B."/>
            <person name="Roe K."/>
            <person name="Barbeau K."/>
            <person name="Gaasterland T."/>
            <person name="Ferriera S."/>
            <person name="Johnson J."/>
            <person name="Kravitz S."/>
            <person name="Beeson K."/>
            <person name="Sutton G."/>
            <person name="Rogers Y.-H."/>
            <person name="Friedman R."/>
            <person name="Frazier M."/>
            <person name="Venter J.C."/>
        </authorList>
    </citation>
    <scope>NUCLEOTIDE SEQUENCE [LARGE SCALE GENOMIC DNA]</scope>
    <source>
        <strain evidence="1 2">ATCC 23134</strain>
    </source>
</reference>
<comment type="caution">
    <text evidence="1">The sequence shown here is derived from an EMBL/GenBank/DDBJ whole genome shotgun (WGS) entry which is preliminary data.</text>
</comment>
<sequence length="56" mass="6255">MLIKRGSPATLYNSSEVKDKPLSMASKERAMGTKYKKPVTTLAFCFKQLLFIESGI</sequence>
<protein>
    <submittedName>
        <fullName evidence="1">Uncharacterized protein</fullName>
    </submittedName>
</protein>
<accession>A1ZH33</accession>
<gene>
    <name evidence="1" type="ORF">M23134_08126</name>
</gene>
<keyword evidence="2" id="KW-1185">Reference proteome</keyword>
<evidence type="ECO:0000313" key="1">
    <source>
        <dbReference type="EMBL" id="EAY30302.1"/>
    </source>
</evidence>
<name>A1ZH33_MICM2</name>
<dbReference type="Proteomes" id="UP000004095">
    <property type="component" value="Unassembled WGS sequence"/>
</dbReference>
<organism evidence="1 2">
    <name type="scientific">Microscilla marina ATCC 23134</name>
    <dbReference type="NCBI Taxonomy" id="313606"/>
    <lineage>
        <taxon>Bacteria</taxon>
        <taxon>Pseudomonadati</taxon>
        <taxon>Bacteroidota</taxon>
        <taxon>Cytophagia</taxon>
        <taxon>Cytophagales</taxon>
        <taxon>Microscillaceae</taxon>
        <taxon>Microscilla</taxon>
    </lineage>
</organism>
<evidence type="ECO:0000313" key="2">
    <source>
        <dbReference type="Proteomes" id="UP000004095"/>
    </source>
</evidence>
<dbReference type="EMBL" id="AAWS01000007">
    <property type="protein sequence ID" value="EAY30302.1"/>
    <property type="molecule type" value="Genomic_DNA"/>
</dbReference>
<proteinExistence type="predicted"/>